<dbReference type="GO" id="GO:0005839">
    <property type="term" value="C:proteasome core complex"/>
    <property type="evidence" value="ECO:0007669"/>
    <property type="project" value="InterPro"/>
</dbReference>
<dbReference type="Gene3D" id="3.60.20.10">
    <property type="entry name" value="Glutamine Phosphoribosylpyrophosphate, subunit 1, domain 1"/>
    <property type="match status" value="1"/>
</dbReference>
<dbReference type="GO" id="GO:0051603">
    <property type="term" value="P:proteolysis involved in protein catabolic process"/>
    <property type="evidence" value="ECO:0007669"/>
    <property type="project" value="InterPro"/>
</dbReference>
<evidence type="ECO:0000313" key="3">
    <source>
        <dbReference type="EMBL" id="HGI43912.1"/>
    </source>
</evidence>
<gene>
    <name evidence="3" type="ORF">ENV17_05970</name>
</gene>
<accession>A0A7C4FFJ2</accession>
<proteinExistence type="predicted"/>
<reference evidence="3" key="1">
    <citation type="journal article" date="2020" name="mSystems">
        <title>Genome- and Community-Level Interaction Insights into Carbon Utilization and Element Cycling Functions of Hydrothermarchaeota in Hydrothermal Sediment.</title>
        <authorList>
            <person name="Zhou Z."/>
            <person name="Liu Y."/>
            <person name="Xu W."/>
            <person name="Pan J."/>
            <person name="Luo Z.H."/>
            <person name="Li M."/>
        </authorList>
    </citation>
    <scope>NUCLEOTIDE SEQUENCE [LARGE SCALE GENOMIC DNA]</scope>
    <source>
        <strain evidence="3">SpSt-735</strain>
    </source>
</reference>
<organism evidence="3">
    <name type="scientific">Thermofilum pendens</name>
    <dbReference type="NCBI Taxonomy" id="2269"/>
    <lineage>
        <taxon>Archaea</taxon>
        <taxon>Thermoproteota</taxon>
        <taxon>Thermoprotei</taxon>
        <taxon>Thermofilales</taxon>
        <taxon>Thermofilaceae</taxon>
        <taxon>Thermofilum</taxon>
    </lineage>
</organism>
<dbReference type="AlphaFoldDB" id="A0A7C4FFJ2"/>
<keyword evidence="1" id="KW-0963">Cytoplasm</keyword>
<dbReference type="InterPro" id="IPR001353">
    <property type="entry name" value="Proteasome_sua/b"/>
</dbReference>
<dbReference type="SUPFAM" id="SSF56235">
    <property type="entry name" value="N-terminal nucleophile aminohydrolases (Ntn hydrolases)"/>
    <property type="match status" value="1"/>
</dbReference>
<comment type="caution">
    <text evidence="3">The sequence shown here is derived from an EMBL/GenBank/DDBJ whole genome shotgun (WGS) entry which is preliminary data.</text>
</comment>
<dbReference type="Pfam" id="PF00227">
    <property type="entry name" value="Proteasome"/>
    <property type="match status" value="1"/>
</dbReference>
<evidence type="ECO:0008006" key="4">
    <source>
        <dbReference type="Google" id="ProtNLM"/>
    </source>
</evidence>
<dbReference type="PANTHER" id="PTHR32194:SF2">
    <property type="entry name" value="PROTEASOME SUBUNIT BETA TYPE-1"/>
    <property type="match status" value="1"/>
</dbReference>
<keyword evidence="2" id="KW-0647">Proteasome</keyword>
<dbReference type="GO" id="GO:0004175">
    <property type="term" value="F:endopeptidase activity"/>
    <property type="evidence" value="ECO:0007669"/>
    <property type="project" value="UniProtKB-ARBA"/>
</dbReference>
<evidence type="ECO:0000256" key="1">
    <source>
        <dbReference type="ARBA" id="ARBA00022490"/>
    </source>
</evidence>
<dbReference type="PANTHER" id="PTHR32194">
    <property type="entry name" value="METALLOPROTEASE TLDD"/>
    <property type="match status" value="1"/>
</dbReference>
<dbReference type="InterPro" id="IPR023333">
    <property type="entry name" value="Proteasome_suB-type"/>
</dbReference>
<evidence type="ECO:0000256" key="2">
    <source>
        <dbReference type="ARBA" id="ARBA00022942"/>
    </source>
</evidence>
<dbReference type="EMBL" id="DTFI01000149">
    <property type="protein sequence ID" value="HGI43912.1"/>
    <property type="molecule type" value="Genomic_DNA"/>
</dbReference>
<protein>
    <recommendedName>
        <fullName evidence="4">Proteasome endopeptidase complex</fullName>
    </recommendedName>
</protein>
<dbReference type="InterPro" id="IPR029055">
    <property type="entry name" value="Ntn_hydrolases_N"/>
</dbReference>
<dbReference type="GO" id="GO:0005737">
    <property type="term" value="C:cytoplasm"/>
    <property type="evidence" value="ECO:0007669"/>
    <property type="project" value="TreeGrafter"/>
</dbReference>
<sequence length="142" mass="15176">MQRGLIHTSTNSKPSVRRASCNMRLKAHNIAKLLSLIPYSSSRYAPYVAETIVGGVDGRTHVYVLDPLGATTEDDYAAVGTGAQLAISIVESEYRYSLSLEDARSLAIKAVEAAFSRDAASGDSIDLLLISGSGIKEEFVPV</sequence>
<name>A0A7C4FFJ2_THEPE</name>